<evidence type="ECO:0008006" key="3">
    <source>
        <dbReference type="Google" id="ProtNLM"/>
    </source>
</evidence>
<reference evidence="1 2" key="1">
    <citation type="submission" date="2018-07" db="EMBL/GenBank/DDBJ databases">
        <title>The draft genome of Phyllobacterium salinisoli.</title>
        <authorList>
            <person name="Liu L."/>
            <person name="Li L."/>
            <person name="Zhang X."/>
            <person name="Liang L."/>
        </authorList>
    </citation>
    <scope>NUCLEOTIDE SEQUENCE [LARGE SCALE GENOMIC DNA]</scope>
    <source>
        <strain evidence="1 2">LLAN61</strain>
    </source>
</reference>
<dbReference type="RefSeq" id="WP_114441076.1">
    <property type="nucleotide sequence ID" value="NZ_QOZG01000005.1"/>
</dbReference>
<gene>
    <name evidence="1" type="ORF">DUT91_14425</name>
</gene>
<keyword evidence="2" id="KW-1185">Reference proteome</keyword>
<dbReference type="Proteomes" id="UP000253420">
    <property type="component" value="Unassembled WGS sequence"/>
</dbReference>
<dbReference type="OrthoDB" id="5509209at2"/>
<organism evidence="1 2">
    <name type="scientific">Phyllobacterium salinisoli</name>
    <dbReference type="NCBI Taxonomy" id="1899321"/>
    <lineage>
        <taxon>Bacteria</taxon>
        <taxon>Pseudomonadati</taxon>
        <taxon>Pseudomonadota</taxon>
        <taxon>Alphaproteobacteria</taxon>
        <taxon>Hyphomicrobiales</taxon>
        <taxon>Phyllobacteriaceae</taxon>
        <taxon>Phyllobacterium</taxon>
    </lineage>
</organism>
<evidence type="ECO:0000313" key="1">
    <source>
        <dbReference type="EMBL" id="RCS23463.1"/>
    </source>
</evidence>
<proteinExistence type="predicted"/>
<accession>A0A368K4P9</accession>
<dbReference type="AlphaFoldDB" id="A0A368K4P9"/>
<comment type="caution">
    <text evidence="1">The sequence shown here is derived from an EMBL/GenBank/DDBJ whole genome shotgun (WGS) entry which is preliminary data.</text>
</comment>
<protein>
    <recommendedName>
        <fullName evidence="3">Glycosyltransferase family 8 protein</fullName>
    </recommendedName>
</protein>
<dbReference type="EMBL" id="QOZG01000005">
    <property type="protein sequence ID" value="RCS23463.1"/>
    <property type="molecule type" value="Genomic_DNA"/>
</dbReference>
<sequence>MSQEAGALGIRWTVGDVSNFGFEALRLSIWGAVRTFGSDAALAVVANSLPVEEARRRTGPVPNRVAWLVADGVPESLNTYLDGAMADGVAWKLAPPRVFPDRFELALDNDCILWDIPATIDAWRREKPPRCLIAADVKKAFGVFTEMTRPEPRNTGIRGFPPGFDLDQALTAVLKDYPVQLRSELDEQGLQAIALDHGRPAHIVPTEEVTICSPFWPHQPYLGRAGAHFVGLNARHLPWSYYDRPASEYVVKNWLVHRPEICRRIGLTEPPTR</sequence>
<evidence type="ECO:0000313" key="2">
    <source>
        <dbReference type="Proteomes" id="UP000253420"/>
    </source>
</evidence>
<name>A0A368K4P9_9HYPH</name>